<gene>
    <name evidence="1" type="ORF">FRX31_022990</name>
</gene>
<comment type="caution">
    <text evidence="1">The sequence shown here is derived from an EMBL/GenBank/DDBJ whole genome shotgun (WGS) entry which is preliminary data.</text>
</comment>
<keyword evidence="2" id="KW-1185">Reference proteome</keyword>
<evidence type="ECO:0000313" key="1">
    <source>
        <dbReference type="EMBL" id="KAF5187419.1"/>
    </source>
</evidence>
<sequence>MGFFIPPLDLGSNIVAVMRNELKVYNLAPQNSQVSQAALTVQAPWATSLTPWKVESCFLKRRAPTLTTGEETTGF</sequence>
<reference evidence="1 2" key="1">
    <citation type="submission" date="2020-06" db="EMBL/GenBank/DDBJ databases">
        <title>Transcriptomic and genomic resources for Thalictrum thalictroides and T. hernandezii: Facilitating candidate gene discovery in an emerging model plant lineage.</title>
        <authorList>
            <person name="Arias T."/>
            <person name="Riano-Pachon D.M."/>
            <person name="Di Stilio V.S."/>
        </authorList>
    </citation>
    <scope>NUCLEOTIDE SEQUENCE [LARGE SCALE GENOMIC DNA]</scope>
    <source>
        <strain evidence="2">cv. WT478/WT964</strain>
        <tissue evidence="1">Leaves</tissue>
    </source>
</reference>
<dbReference type="EMBL" id="JABWDY010028008">
    <property type="protein sequence ID" value="KAF5187419.1"/>
    <property type="molecule type" value="Genomic_DNA"/>
</dbReference>
<name>A0A7J6VQR8_THATH</name>
<evidence type="ECO:0000313" key="2">
    <source>
        <dbReference type="Proteomes" id="UP000554482"/>
    </source>
</evidence>
<accession>A0A7J6VQR8</accession>
<dbReference type="AlphaFoldDB" id="A0A7J6VQR8"/>
<dbReference type="Proteomes" id="UP000554482">
    <property type="component" value="Unassembled WGS sequence"/>
</dbReference>
<organism evidence="1 2">
    <name type="scientific">Thalictrum thalictroides</name>
    <name type="common">Rue-anemone</name>
    <name type="synonym">Anemone thalictroides</name>
    <dbReference type="NCBI Taxonomy" id="46969"/>
    <lineage>
        <taxon>Eukaryota</taxon>
        <taxon>Viridiplantae</taxon>
        <taxon>Streptophyta</taxon>
        <taxon>Embryophyta</taxon>
        <taxon>Tracheophyta</taxon>
        <taxon>Spermatophyta</taxon>
        <taxon>Magnoliopsida</taxon>
        <taxon>Ranunculales</taxon>
        <taxon>Ranunculaceae</taxon>
        <taxon>Thalictroideae</taxon>
        <taxon>Thalictrum</taxon>
    </lineage>
</organism>
<proteinExistence type="predicted"/>
<protein>
    <submittedName>
        <fullName evidence="1">Uncharacterized protein</fullName>
    </submittedName>
</protein>